<feature type="transmembrane region" description="Helical" evidence="1">
    <location>
        <begin position="31"/>
        <end position="55"/>
    </location>
</feature>
<keyword evidence="1" id="KW-1133">Transmembrane helix</keyword>
<evidence type="ECO:0000256" key="1">
    <source>
        <dbReference type="SAM" id="Phobius"/>
    </source>
</evidence>
<keyword evidence="1" id="KW-0812">Transmembrane</keyword>
<proteinExistence type="predicted"/>
<sequence length="72" mass="8064">MVSVLRIPVVNFITGHSDTFKFSRKKRRGGVILELLMSFLGPPTFPSIIVSLLLLSVPALKATHPKEFVRRC</sequence>
<keyword evidence="1" id="KW-0472">Membrane</keyword>
<organism evidence="2 3">
    <name type="scientific">Aspergillus keveii</name>
    <dbReference type="NCBI Taxonomy" id="714993"/>
    <lineage>
        <taxon>Eukaryota</taxon>
        <taxon>Fungi</taxon>
        <taxon>Dikarya</taxon>
        <taxon>Ascomycota</taxon>
        <taxon>Pezizomycotina</taxon>
        <taxon>Eurotiomycetes</taxon>
        <taxon>Eurotiomycetidae</taxon>
        <taxon>Eurotiales</taxon>
        <taxon>Aspergillaceae</taxon>
        <taxon>Aspergillus</taxon>
        <taxon>Aspergillus subgen. Nidulantes</taxon>
    </lineage>
</organism>
<dbReference type="EMBL" id="JBFTWV010000277">
    <property type="protein sequence ID" value="KAL2783053.1"/>
    <property type="molecule type" value="Genomic_DNA"/>
</dbReference>
<reference evidence="2 3" key="1">
    <citation type="submission" date="2024-07" db="EMBL/GenBank/DDBJ databases">
        <title>Section-level genome sequencing and comparative genomics of Aspergillus sections Usti and Cavernicolus.</title>
        <authorList>
            <consortium name="Lawrence Berkeley National Laboratory"/>
            <person name="Nybo J.L."/>
            <person name="Vesth T.C."/>
            <person name="Theobald S."/>
            <person name="Frisvad J.C."/>
            <person name="Larsen T.O."/>
            <person name="Kjaerboelling I."/>
            <person name="Rothschild-Mancinelli K."/>
            <person name="Lyhne E.K."/>
            <person name="Kogle M.E."/>
            <person name="Barry K."/>
            <person name="Clum A."/>
            <person name="Na H."/>
            <person name="Ledsgaard L."/>
            <person name="Lin J."/>
            <person name="Lipzen A."/>
            <person name="Kuo A."/>
            <person name="Riley R."/>
            <person name="Mondo S."/>
            <person name="Labutti K."/>
            <person name="Haridas S."/>
            <person name="Pangalinan J."/>
            <person name="Salamov A.A."/>
            <person name="Simmons B.A."/>
            <person name="Magnuson J.K."/>
            <person name="Chen J."/>
            <person name="Drula E."/>
            <person name="Henrissat B."/>
            <person name="Wiebenga A."/>
            <person name="Lubbers R.J."/>
            <person name="Gomes A.C."/>
            <person name="Makela M.R."/>
            <person name="Stajich J."/>
            <person name="Grigoriev I.V."/>
            <person name="Mortensen U.H."/>
            <person name="De Vries R.P."/>
            <person name="Baker S.E."/>
            <person name="Andersen M.R."/>
        </authorList>
    </citation>
    <scope>NUCLEOTIDE SEQUENCE [LARGE SCALE GENOMIC DNA]</scope>
    <source>
        <strain evidence="2 3">CBS 209.92</strain>
    </source>
</reference>
<accession>A0ABR4FIH7</accession>
<protein>
    <submittedName>
        <fullName evidence="2">Uncharacterized protein</fullName>
    </submittedName>
</protein>
<name>A0ABR4FIH7_9EURO</name>
<dbReference type="Proteomes" id="UP001610563">
    <property type="component" value="Unassembled WGS sequence"/>
</dbReference>
<gene>
    <name evidence="2" type="ORF">BJX66DRAFT_319230</name>
</gene>
<evidence type="ECO:0000313" key="2">
    <source>
        <dbReference type="EMBL" id="KAL2783053.1"/>
    </source>
</evidence>
<evidence type="ECO:0000313" key="3">
    <source>
        <dbReference type="Proteomes" id="UP001610563"/>
    </source>
</evidence>
<comment type="caution">
    <text evidence="2">The sequence shown here is derived from an EMBL/GenBank/DDBJ whole genome shotgun (WGS) entry which is preliminary data.</text>
</comment>
<keyword evidence="3" id="KW-1185">Reference proteome</keyword>